<keyword evidence="3" id="KW-1185">Reference proteome</keyword>
<dbReference type="InterPro" id="IPR043917">
    <property type="entry name" value="DUF5753"/>
</dbReference>
<proteinExistence type="predicted"/>
<dbReference type="Proteomes" id="UP001500192">
    <property type="component" value="Unassembled WGS sequence"/>
</dbReference>
<dbReference type="SUPFAM" id="SSF47413">
    <property type="entry name" value="lambda repressor-like DNA-binding domains"/>
    <property type="match status" value="1"/>
</dbReference>
<evidence type="ECO:0000259" key="1">
    <source>
        <dbReference type="Pfam" id="PF19054"/>
    </source>
</evidence>
<name>A0ABP8VK51_9PSEU</name>
<dbReference type="InterPro" id="IPR010982">
    <property type="entry name" value="Lambda_DNA-bd_dom_sf"/>
</dbReference>
<dbReference type="CDD" id="cd00093">
    <property type="entry name" value="HTH_XRE"/>
    <property type="match status" value="1"/>
</dbReference>
<evidence type="ECO:0000313" key="2">
    <source>
        <dbReference type="EMBL" id="GAA4664984.1"/>
    </source>
</evidence>
<comment type="caution">
    <text evidence="2">The sequence shown here is derived from an EMBL/GenBank/DDBJ whole genome shotgun (WGS) entry which is preliminary data.</text>
</comment>
<dbReference type="InterPro" id="IPR001387">
    <property type="entry name" value="Cro/C1-type_HTH"/>
</dbReference>
<evidence type="ECO:0000313" key="3">
    <source>
        <dbReference type="Proteomes" id="UP001500192"/>
    </source>
</evidence>
<accession>A0ABP8VK51</accession>
<sequence length="300" mass="33321">MVMTVAARTPTGRRMQLAVLLRRLREQARLTQGDAGRSVWPSSSAASVQNKIARLESGDAGIKLEDLRSLLAVYGVQDAAVTDLALQLQSGLSQRGRWTGFRAVHDDATRRYIDLEEDATLIRLVAAEVVPEILQSPSYLRAEHPATRADAPELQAKLARQRTVLLRPDPAQFYAVLSESCVRRTQGDDAVLREQVAHLISLSRRPHITIQLVPFRPRGPVRPIARTGLLERFALLRLTTPEVPGKLPEHLDYAFTKSGADLTFSDHVRHYETLWTEATAAALTPAETRAFLTTVLNELD</sequence>
<organism evidence="2 3">
    <name type="scientific">Amycolatopsis dongchuanensis</name>
    <dbReference type="NCBI Taxonomy" id="1070866"/>
    <lineage>
        <taxon>Bacteria</taxon>
        <taxon>Bacillati</taxon>
        <taxon>Actinomycetota</taxon>
        <taxon>Actinomycetes</taxon>
        <taxon>Pseudonocardiales</taxon>
        <taxon>Pseudonocardiaceae</taxon>
        <taxon>Amycolatopsis</taxon>
    </lineage>
</organism>
<reference evidence="3" key="1">
    <citation type="journal article" date="2019" name="Int. J. Syst. Evol. Microbiol.">
        <title>The Global Catalogue of Microorganisms (GCM) 10K type strain sequencing project: providing services to taxonomists for standard genome sequencing and annotation.</title>
        <authorList>
            <consortium name="The Broad Institute Genomics Platform"/>
            <consortium name="The Broad Institute Genome Sequencing Center for Infectious Disease"/>
            <person name="Wu L."/>
            <person name="Ma J."/>
        </authorList>
    </citation>
    <scope>NUCLEOTIDE SEQUENCE [LARGE SCALE GENOMIC DNA]</scope>
    <source>
        <strain evidence="3">JCM 18054</strain>
    </source>
</reference>
<dbReference type="Pfam" id="PF19054">
    <property type="entry name" value="DUF5753"/>
    <property type="match status" value="1"/>
</dbReference>
<protein>
    <recommendedName>
        <fullName evidence="1">DUF5753 domain-containing protein</fullName>
    </recommendedName>
</protein>
<gene>
    <name evidence="2" type="ORF">GCM10023214_67590</name>
</gene>
<feature type="domain" description="DUF5753" evidence="1">
    <location>
        <begin position="110"/>
        <end position="293"/>
    </location>
</feature>
<dbReference type="EMBL" id="BAABIB010000141">
    <property type="protein sequence ID" value="GAA4664984.1"/>
    <property type="molecule type" value="Genomic_DNA"/>
</dbReference>
<dbReference type="Pfam" id="PF13560">
    <property type="entry name" value="HTH_31"/>
    <property type="match status" value="1"/>
</dbReference>